<dbReference type="PRINTS" id="PR00714">
    <property type="entry name" value="MAN6PISMRASE"/>
</dbReference>
<dbReference type="EMBL" id="JAKLTR010000019">
    <property type="protein sequence ID" value="MCG2617312.1"/>
    <property type="molecule type" value="Genomic_DNA"/>
</dbReference>
<keyword evidence="5" id="KW-0479">Metal-binding</keyword>
<comment type="cofactor">
    <cofactor evidence="2">
        <name>Zn(2+)</name>
        <dbReference type="ChEBI" id="CHEBI:29105"/>
    </cofactor>
</comment>
<reference evidence="9" key="1">
    <citation type="submission" date="2022-01" db="EMBL/GenBank/DDBJ databases">
        <authorList>
            <person name="Jo J.-H."/>
            <person name="Im W.-T."/>
        </authorList>
    </citation>
    <scope>NUCLEOTIDE SEQUENCE</scope>
    <source>
        <strain evidence="9">NA20</strain>
    </source>
</reference>
<evidence type="ECO:0000256" key="1">
    <source>
        <dbReference type="ARBA" id="ARBA00000757"/>
    </source>
</evidence>
<name>A0ABS9KYK6_9BACT</name>
<evidence type="ECO:0000256" key="2">
    <source>
        <dbReference type="ARBA" id="ARBA00001947"/>
    </source>
</evidence>
<comment type="caution">
    <text evidence="9">The sequence shown here is derived from an EMBL/GenBank/DDBJ whole genome shotgun (WGS) entry which is preliminary data.</text>
</comment>
<dbReference type="CDD" id="cd07011">
    <property type="entry name" value="cupin_PMI_type_I_N"/>
    <property type="match status" value="1"/>
</dbReference>
<dbReference type="Proteomes" id="UP001165367">
    <property type="component" value="Unassembled WGS sequence"/>
</dbReference>
<dbReference type="RefSeq" id="WP_237875954.1">
    <property type="nucleotide sequence ID" value="NZ_JAKLTR010000019.1"/>
</dbReference>
<dbReference type="Gene3D" id="1.10.441.10">
    <property type="entry name" value="Phosphomannose Isomerase, domain 2"/>
    <property type="match status" value="1"/>
</dbReference>
<keyword evidence="7 9" id="KW-0413">Isomerase</keyword>
<dbReference type="InterPro" id="IPR046457">
    <property type="entry name" value="PMI_typeI_cat"/>
</dbReference>
<evidence type="ECO:0000256" key="3">
    <source>
        <dbReference type="ARBA" id="ARBA00010772"/>
    </source>
</evidence>
<evidence type="ECO:0000313" key="9">
    <source>
        <dbReference type="EMBL" id="MCG2617312.1"/>
    </source>
</evidence>
<keyword evidence="10" id="KW-1185">Reference proteome</keyword>
<dbReference type="InterPro" id="IPR014710">
    <property type="entry name" value="RmlC-like_jellyroll"/>
</dbReference>
<dbReference type="GO" id="GO:0004476">
    <property type="term" value="F:mannose-6-phosphate isomerase activity"/>
    <property type="evidence" value="ECO:0007669"/>
    <property type="project" value="UniProtKB-EC"/>
</dbReference>
<dbReference type="NCBIfam" id="TIGR00218">
    <property type="entry name" value="manA"/>
    <property type="match status" value="1"/>
</dbReference>
<comment type="catalytic activity">
    <reaction evidence="1">
        <text>D-mannose 6-phosphate = D-fructose 6-phosphate</text>
        <dbReference type="Rhea" id="RHEA:12356"/>
        <dbReference type="ChEBI" id="CHEBI:58735"/>
        <dbReference type="ChEBI" id="CHEBI:61527"/>
        <dbReference type="EC" id="5.3.1.8"/>
    </reaction>
</comment>
<dbReference type="InterPro" id="IPR016305">
    <property type="entry name" value="Mannose-6-P_Isomerase"/>
</dbReference>
<comment type="similarity">
    <text evidence="3">Belongs to the mannose-6-phosphate isomerase type 1 family.</text>
</comment>
<dbReference type="PANTHER" id="PTHR10309">
    <property type="entry name" value="MANNOSE-6-PHOSPHATE ISOMERASE"/>
    <property type="match status" value="1"/>
</dbReference>
<protein>
    <recommendedName>
        <fullName evidence="4">mannose-6-phosphate isomerase</fullName>
        <ecNumber evidence="4">5.3.1.8</ecNumber>
    </recommendedName>
</protein>
<dbReference type="EC" id="5.3.1.8" evidence="4"/>
<dbReference type="PANTHER" id="PTHR10309:SF0">
    <property type="entry name" value="MANNOSE-6-PHOSPHATE ISOMERASE"/>
    <property type="match status" value="1"/>
</dbReference>
<accession>A0ABS9KYK6</accession>
<feature type="domain" description="Phosphomannose isomerase type I catalytic" evidence="8">
    <location>
        <begin position="6"/>
        <end position="153"/>
    </location>
</feature>
<evidence type="ECO:0000256" key="7">
    <source>
        <dbReference type="ARBA" id="ARBA00023235"/>
    </source>
</evidence>
<dbReference type="InterPro" id="IPR018050">
    <property type="entry name" value="Pmannose_isomerase-type1_CS"/>
</dbReference>
<sequence>MANIGKLTGTVKHYDWGGAVFIPALLDVSNTENKPFAEYWLGVHPQADCKIVFPDGNNTLFRDYINANAEGLLGTNVYKQFGSVPFLLKALDVNDMLSIQVHPSKAAAEKDFAAENAAGVPLDSPQRNYKDTNHKPELMVAMGDFWLLHGFRPPASMKEIIAGVPELEFLLPVFADNNYTAVYQLVMEMPAEEVNRRLEPLLARILPLYESGKISKSNPDYWAAKGHLTFSKPGKTDRGIFSVYLFNLVEVKQGQAVFQDAGVPHAYLFGQNIEIMASSDNVLRGGLTNKHIDVKELLKHTKCEPTYPDILKGEKTGPYTVYKTPAPEFELGSFNLKKGESASFNLVTTEVFLLVKGAVTVASGGSTVEVHIGEPSAVLFPGNDIVLTAIEDSLVFKATVPGA</sequence>
<evidence type="ECO:0000256" key="5">
    <source>
        <dbReference type="ARBA" id="ARBA00022723"/>
    </source>
</evidence>
<dbReference type="PIRSF" id="PIRSF001480">
    <property type="entry name" value="Mannose-6-phosphate_isomerase"/>
    <property type="match status" value="1"/>
</dbReference>
<dbReference type="InterPro" id="IPR001250">
    <property type="entry name" value="Man6P_Isoase-1"/>
</dbReference>
<evidence type="ECO:0000256" key="4">
    <source>
        <dbReference type="ARBA" id="ARBA00011956"/>
    </source>
</evidence>
<evidence type="ECO:0000259" key="8">
    <source>
        <dbReference type="Pfam" id="PF20511"/>
    </source>
</evidence>
<keyword evidence="6" id="KW-0862">Zinc</keyword>
<dbReference type="PROSITE" id="PS00965">
    <property type="entry name" value="PMI_I_1"/>
    <property type="match status" value="1"/>
</dbReference>
<dbReference type="SUPFAM" id="SSF51182">
    <property type="entry name" value="RmlC-like cupins"/>
    <property type="match status" value="1"/>
</dbReference>
<dbReference type="InterPro" id="IPR011051">
    <property type="entry name" value="RmlC_Cupin_sf"/>
</dbReference>
<evidence type="ECO:0000313" key="10">
    <source>
        <dbReference type="Proteomes" id="UP001165367"/>
    </source>
</evidence>
<dbReference type="Gene3D" id="2.60.120.10">
    <property type="entry name" value="Jelly Rolls"/>
    <property type="match status" value="2"/>
</dbReference>
<evidence type="ECO:0000256" key="6">
    <source>
        <dbReference type="ARBA" id="ARBA00022833"/>
    </source>
</evidence>
<dbReference type="Pfam" id="PF20511">
    <property type="entry name" value="PMI_typeI_cat"/>
    <property type="match status" value="1"/>
</dbReference>
<proteinExistence type="inferred from homology"/>
<gene>
    <name evidence="9" type="primary">manA</name>
    <name evidence="9" type="ORF">LZZ85_23650</name>
</gene>
<organism evidence="9 10">
    <name type="scientific">Terrimonas ginsenosidimutans</name>
    <dbReference type="NCBI Taxonomy" id="2908004"/>
    <lineage>
        <taxon>Bacteria</taxon>
        <taxon>Pseudomonadati</taxon>
        <taxon>Bacteroidota</taxon>
        <taxon>Chitinophagia</taxon>
        <taxon>Chitinophagales</taxon>
        <taxon>Chitinophagaceae</taxon>
        <taxon>Terrimonas</taxon>
    </lineage>
</organism>